<dbReference type="GO" id="GO:0008270">
    <property type="term" value="F:zinc ion binding"/>
    <property type="evidence" value="ECO:0007669"/>
    <property type="project" value="TreeGrafter"/>
</dbReference>
<dbReference type="eggNOG" id="KOG3946">
    <property type="taxonomic scope" value="Eukaryota"/>
</dbReference>
<name>H3BDH5_LATCH</name>
<evidence type="ECO:0000256" key="4">
    <source>
        <dbReference type="ARBA" id="ARBA00012012"/>
    </source>
</evidence>
<keyword evidence="12" id="KW-0325">Glycoprotein</keyword>
<dbReference type="EMBL" id="AFYH01043560">
    <property type="status" value="NOT_ANNOTATED_CDS"/>
    <property type="molecule type" value="Genomic_DNA"/>
</dbReference>
<evidence type="ECO:0000256" key="15">
    <source>
        <dbReference type="ARBA" id="ARBA00042699"/>
    </source>
</evidence>
<keyword evidence="8" id="KW-0479">Metal-binding</keyword>
<dbReference type="CDD" id="cd03880">
    <property type="entry name" value="M28_QC_like"/>
    <property type="match status" value="1"/>
</dbReference>
<reference evidence="18" key="1">
    <citation type="submission" date="2011-08" db="EMBL/GenBank/DDBJ databases">
        <title>The draft genome of Latimeria chalumnae.</title>
        <authorList>
            <person name="Di Palma F."/>
            <person name="Alfoldi J."/>
            <person name="Johnson J."/>
            <person name="Berlin A."/>
            <person name="Gnerre S."/>
            <person name="Jaffe D."/>
            <person name="MacCallum I."/>
            <person name="Young S."/>
            <person name="Walker B.J."/>
            <person name="Lander E."/>
            <person name="Lindblad-Toh K."/>
        </authorList>
    </citation>
    <scope>NUCLEOTIDE SEQUENCE [LARGE SCALE GENOMIC DNA]</scope>
    <source>
        <strain evidence="18">Wild caught</strain>
    </source>
</reference>
<comment type="catalytic activity">
    <reaction evidence="1">
        <text>N-terminal L-glutaminyl-[peptide] = N-terminal 5-oxo-L-prolyl-[peptide] + NH4(+)</text>
        <dbReference type="Rhea" id="RHEA:23652"/>
        <dbReference type="Rhea" id="RHEA-COMP:11736"/>
        <dbReference type="Rhea" id="RHEA-COMP:11846"/>
        <dbReference type="ChEBI" id="CHEBI:28938"/>
        <dbReference type="ChEBI" id="CHEBI:64722"/>
        <dbReference type="ChEBI" id="CHEBI:87215"/>
        <dbReference type="EC" id="2.3.2.5"/>
    </reaction>
</comment>
<sequence length="389" mass="44221">MEGAGGIHMICGQEERETAEWSPRCFNCWKMFPSSGRLASFLLLKALFFAQSSVQSASATIPWTQEKLYHRPSILSTTDVQHLAEQTNISRMWQNDLRPMLVERYSGSPGNQAVRQLIRKQLGGLQAGWVTEEDSFQDYTPYGYVTFSNIVSTLNPPAKRRLVLACHYDSKYTPQQWDGRVYVGATDAAVPCAMILELARALDSQLVSMKNSSNPRPDLTLQLLFLDGEEPFYQWSSVDSLYGSRHLAQKMERTPHPPGATNTNQLRGIDLFVLLDLIGGQNPYFVNHFPNTGRWLNRLQAIERRLFSLGLLSNHPSGVQYFWPSIRGGGIQDDHIPFLRRGVPILHLIPSPFPQVWHTVDDNEQNLHKPTIENLNKILQVFVLEYLKL</sequence>
<dbReference type="InterPro" id="IPR040234">
    <property type="entry name" value="QC/QCL"/>
</dbReference>
<evidence type="ECO:0000256" key="13">
    <source>
        <dbReference type="ARBA" id="ARBA00023315"/>
    </source>
</evidence>
<dbReference type="PANTHER" id="PTHR12283">
    <property type="entry name" value="GLUTAMINYL-PEPTIDE CYCLOTRANSFERASE"/>
    <property type="match status" value="1"/>
</dbReference>
<dbReference type="Pfam" id="PF04389">
    <property type="entry name" value="Peptidase_M28"/>
    <property type="match status" value="1"/>
</dbReference>
<reference evidence="17" key="2">
    <citation type="submission" date="2025-08" db="UniProtKB">
        <authorList>
            <consortium name="Ensembl"/>
        </authorList>
    </citation>
    <scope>IDENTIFICATION</scope>
</reference>
<dbReference type="GeneTree" id="ENSGT00390000003107"/>
<protein>
    <recommendedName>
        <fullName evidence="5">Glutaminyl-peptide cyclotransferase</fullName>
        <ecNumber evidence="4">2.3.2.5</ecNumber>
    </recommendedName>
    <alternativeName>
        <fullName evidence="14">Glutaminyl cyclase</fullName>
    </alternativeName>
    <alternativeName>
        <fullName evidence="15">Glutaminyl-tRNA cyclotransferase</fullName>
    </alternativeName>
</protein>
<dbReference type="AlphaFoldDB" id="H3BDH5"/>
<keyword evidence="13" id="KW-0012">Acyltransferase</keyword>
<evidence type="ECO:0000313" key="17">
    <source>
        <dbReference type="Ensembl" id="ENSLACP00000019946.2"/>
    </source>
</evidence>
<evidence type="ECO:0000256" key="7">
    <source>
        <dbReference type="ARBA" id="ARBA00022679"/>
    </source>
</evidence>
<keyword evidence="10" id="KW-0862">Zinc</keyword>
<evidence type="ECO:0000256" key="1">
    <source>
        <dbReference type="ARBA" id="ARBA00000001"/>
    </source>
</evidence>
<feature type="domain" description="Peptidase M28" evidence="16">
    <location>
        <begin position="149"/>
        <end position="380"/>
    </location>
</feature>
<dbReference type="FunCoup" id="H3BDH5">
    <property type="interactions" value="191"/>
</dbReference>
<dbReference type="InterPro" id="IPR007484">
    <property type="entry name" value="Peptidase_M28"/>
</dbReference>
<dbReference type="HOGENOM" id="CLU_045003_1_0_1"/>
<gene>
    <name evidence="17" type="primary">QPCT</name>
</gene>
<dbReference type="PANTHER" id="PTHR12283:SF5">
    <property type="entry name" value="GLUTAMINYL-PEPTIDE CYCLOTRANSFERASE"/>
    <property type="match status" value="1"/>
</dbReference>
<reference evidence="17" key="3">
    <citation type="submission" date="2025-09" db="UniProtKB">
        <authorList>
            <consortium name="Ensembl"/>
        </authorList>
    </citation>
    <scope>IDENTIFICATION</scope>
</reference>
<dbReference type="EMBL" id="AFYH01043556">
    <property type="status" value="NOT_ANNOTATED_CDS"/>
    <property type="molecule type" value="Genomic_DNA"/>
</dbReference>
<dbReference type="STRING" id="7897.ENSLACP00000019946"/>
<dbReference type="GO" id="GO:0005576">
    <property type="term" value="C:extracellular region"/>
    <property type="evidence" value="ECO:0007669"/>
    <property type="project" value="UniProtKB-SubCell"/>
</dbReference>
<dbReference type="OMA" id="THWAYQK"/>
<comment type="similarity">
    <text evidence="3">Belongs to the glutaminyl-peptide cyclotransferase family.</text>
</comment>
<dbReference type="KEGG" id="lcm:102362049"/>
<dbReference type="GeneID" id="102362049"/>
<dbReference type="OrthoDB" id="3907302at2759"/>
<keyword evidence="7" id="KW-0808">Transferase</keyword>
<evidence type="ECO:0000256" key="5">
    <source>
        <dbReference type="ARBA" id="ARBA00016861"/>
    </source>
</evidence>
<keyword evidence="11" id="KW-1015">Disulfide bond</keyword>
<evidence type="ECO:0000256" key="9">
    <source>
        <dbReference type="ARBA" id="ARBA00022729"/>
    </source>
</evidence>
<dbReference type="GO" id="GO:0016603">
    <property type="term" value="F:glutaminyl-peptide cyclotransferase activity"/>
    <property type="evidence" value="ECO:0007669"/>
    <property type="project" value="UniProtKB-EC"/>
</dbReference>
<dbReference type="FunFam" id="3.40.630.10:FF:000029">
    <property type="entry name" value="Glutaminyl-peptide cyclotransferase"/>
    <property type="match status" value="1"/>
</dbReference>
<evidence type="ECO:0000256" key="6">
    <source>
        <dbReference type="ARBA" id="ARBA00022525"/>
    </source>
</evidence>
<evidence type="ECO:0000256" key="2">
    <source>
        <dbReference type="ARBA" id="ARBA00004613"/>
    </source>
</evidence>
<evidence type="ECO:0000256" key="11">
    <source>
        <dbReference type="ARBA" id="ARBA00023157"/>
    </source>
</evidence>
<evidence type="ECO:0000256" key="12">
    <source>
        <dbReference type="ARBA" id="ARBA00023180"/>
    </source>
</evidence>
<dbReference type="Proteomes" id="UP000008672">
    <property type="component" value="Unassembled WGS sequence"/>
</dbReference>
<dbReference type="EC" id="2.3.2.5" evidence="4"/>
<dbReference type="Gene3D" id="3.40.630.10">
    <property type="entry name" value="Zn peptidases"/>
    <property type="match status" value="1"/>
</dbReference>
<comment type="subcellular location">
    <subcellularLocation>
        <location evidence="2">Secreted</location>
    </subcellularLocation>
</comment>
<dbReference type="SUPFAM" id="SSF53187">
    <property type="entry name" value="Zn-dependent exopeptidases"/>
    <property type="match status" value="1"/>
</dbReference>
<accession>H3BDH5</accession>
<dbReference type="InParanoid" id="H3BDH5"/>
<dbReference type="InterPro" id="IPR037457">
    <property type="entry name" value="M28_QC"/>
</dbReference>
<keyword evidence="18" id="KW-1185">Reference proteome</keyword>
<evidence type="ECO:0000256" key="8">
    <source>
        <dbReference type="ARBA" id="ARBA00022723"/>
    </source>
</evidence>
<dbReference type="EMBL" id="AFYH01043555">
    <property type="status" value="NOT_ANNOTATED_CDS"/>
    <property type="molecule type" value="Genomic_DNA"/>
</dbReference>
<dbReference type="EMBL" id="AFYH01043557">
    <property type="status" value="NOT_ANNOTATED_CDS"/>
    <property type="molecule type" value="Genomic_DNA"/>
</dbReference>
<evidence type="ECO:0000259" key="16">
    <source>
        <dbReference type="Pfam" id="PF04389"/>
    </source>
</evidence>
<keyword evidence="6" id="KW-0964">Secreted</keyword>
<organism evidence="17 18">
    <name type="scientific">Latimeria chalumnae</name>
    <name type="common">Coelacanth</name>
    <dbReference type="NCBI Taxonomy" id="7897"/>
    <lineage>
        <taxon>Eukaryota</taxon>
        <taxon>Metazoa</taxon>
        <taxon>Chordata</taxon>
        <taxon>Craniata</taxon>
        <taxon>Vertebrata</taxon>
        <taxon>Euteleostomi</taxon>
        <taxon>Coelacanthiformes</taxon>
        <taxon>Coelacanthidae</taxon>
        <taxon>Latimeria</taxon>
    </lineage>
</organism>
<dbReference type="Bgee" id="ENSLACG00000017534">
    <property type="expression patterns" value="Expressed in pelvic fin and 6 other cell types or tissues"/>
</dbReference>
<evidence type="ECO:0000256" key="3">
    <source>
        <dbReference type="ARBA" id="ARBA00006014"/>
    </source>
</evidence>
<dbReference type="EMBL" id="AFYH01043559">
    <property type="status" value="NOT_ANNOTATED_CDS"/>
    <property type="molecule type" value="Genomic_DNA"/>
</dbReference>
<evidence type="ECO:0000256" key="10">
    <source>
        <dbReference type="ARBA" id="ARBA00022833"/>
    </source>
</evidence>
<proteinExistence type="inferred from homology"/>
<evidence type="ECO:0000256" key="14">
    <source>
        <dbReference type="ARBA" id="ARBA00033159"/>
    </source>
</evidence>
<dbReference type="Ensembl" id="ENSLACT00000020084.2">
    <property type="protein sequence ID" value="ENSLACP00000019946.2"/>
    <property type="gene ID" value="ENSLACG00000017534.2"/>
</dbReference>
<dbReference type="EMBL" id="AFYH01043558">
    <property type="status" value="NOT_ANNOTATED_CDS"/>
    <property type="molecule type" value="Genomic_DNA"/>
</dbReference>
<keyword evidence="9" id="KW-0732">Signal</keyword>
<evidence type="ECO:0000313" key="18">
    <source>
        <dbReference type="Proteomes" id="UP000008672"/>
    </source>
</evidence>